<feature type="transmembrane region" description="Helical" evidence="1">
    <location>
        <begin position="26"/>
        <end position="44"/>
    </location>
</feature>
<reference evidence="3" key="1">
    <citation type="journal article" date="2019" name="bioRxiv">
        <title>The Genome of the Zebra Mussel, Dreissena polymorpha: A Resource for Invasive Species Research.</title>
        <authorList>
            <person name="McCartney M.A."/>
            <person name="Auch B."/>
            <person name="Kono T."/>
            <person name="Mallez S."/>
            <person name="Zhang Y."/>
            <person name="Obille A."/>
            <person name="Becker A."/>
            <person name="Abrahante J.E."/>
            <person name="Garbe J."/>
            <person name="Badalamenti J.P."/>
            <person name="Herman A."/>
            <person name="Mangelson H."/>
            <person name="Liachko I."/>
            <person name="Sullivan S."/>
            <person name="Sone E.D."/>
            <person name="Koren S."/>
            <person name="Silverstein K.A.T."/>
            <person name="Beckman K.B."/>
            <person name="Gohl D.M."/>
        </authorList>
    </citation>
    <scope>NUCLEOTIDE SEQUENCE</scope>
    <source>
        <strain evidence="3">Duluth1</strain>
        <tissue evidence="3">Whole animal</tissue>
    </source>
</reference>
<dbReference type="PANTHER" id="PTHR32026">
    <property type="entry name" value="METHYLTRANSFERASE-LIKE PROTEIN 24"/>
    <property type="match status" value="1"/>
</dbReference>
<sequence>MRTFKHLTNASITRIRKMNLTRKHKIICATILFGLIMCILVTIYNEKRSYQVPEMSAEESENVNVFEDDVVTYEAGDYVLPDDATLKQMTRVQLLGVFWKYINRIQTLCRNVYRVGTVKDGGKEICTDKPYRPSPPCIVYSFGIDYRLEFDLAVVKLFGCQVYAFDPSMKMESKRVSEHIWFYNWGLGGEDTVTNNGWVIKTLATIRKELGHSNKTIDVLKVDVEGDEWHALLQMLKTGALKDVKQIAMETHFLDKGNFPEEGNAQLSALRDLYNAGFRIFMRDRNIVGSKNLKGDWSMTDLNEISLINTRIVKTKQ</sequence>
<dbReference type="InterPro" id="IPR025714">
    <property type="entry name" value="Methyltranfer_dom"/>
</dbReference>
<evidence type="ECO:0000313" key="4">
    <source>
        <dbReference type="Proteomes" id="UP000828390"/>
    </source>
</evidence>
<dbReference type="SUPFAM" id="SSF53335">
    <property type="entry name" value="S-adenosyl-L-methionine-dependent methyltransferases"/>
    <property type="match status" value="1"/>
</dbReference>
<comment type="caution">
    <text evidence="3">The sequence shown here is derived from an EMBL/GenBank/DDBJ whole genome shotgun (WGS) entry which is preliminary data.</text>
</comment>
<dbReference type="OrthoDB" id="10006218at2759"/>
<evidence type="ECO:0000313" key="3">
    <source>
        <dbReference type="EMBL" id="KAH3710654.1"/>
    </source>
</evidence>
<dbReference type="Pfam" id="PF13383">
    <property type="entry name" value="Methyltransf_22"/>
    <property type="match status" value="1"/>
</dbReference>
<dbReference type="InterPro" id="IPR029063">
    <property type="entry name" value="SAM-dependent_MTases_sf"/>
</dbReference>
<dbReference type="Proteomes" id="UP000828390">
    <property type="component" value="Unassembled WGS sequence"/>
</dbReference>
<reference evidence="3" key="2">
    <citation type="submission" date="2020-11" db="EMBL/GenBank/DDBJ databases">
        <authorList>
            <person name="McCartney M.A."/>
            <person name="Auch B."/>
            <person name="Kono T."/>
            <person name="Mallez S."/>
            <person name="Becker A."/>
            <person name="Gohl D.M."/>
            <person name="Silverstein K.A.T."/>
            <person name="Koren S."/>
            <person name="Bechman K.B."/>
            <person name="Herman A."/>
            <person name="Abrahante J.E."/>
            <person name="Garbe J."/>
        </authorList>
    </citation>
    <scope>NUCLEOTIDE SEQUENCE</scope>
    <source>
        <strain evidence="3">Duluth1</strain>
        <tissue evidence="3">Whole animal</tissue>
    </source>
</reference>
<keyword evidence="1" id="KW-0812">Transmembrane</keyword>
<keyword evidence="1" id="KW-1133">Transmembrane helix</keyword>
<organism evidence="3 4">
    <name type="scientific">Dreissena polymorpha</name>
    <name type="common">Zebra mussel</name>
    <name type="synonym">Mytilus polymorpha</name>
    <dbReference type="NCBI Taxonomy" id="45954"/>
    <lineage>
        <taxon>Eukaryota</taxon>
        <taxon>Metazoa</taxon>
        <taxon>Spiralia</taxon>
        <taxon>Lophotrochozoa</taxon>
        <taxon>Mollusca</taxon>
        <taxon>Bivalvia</taxon>
        <taxon>Autobranchia</taxon>
        <taxon>Heteroconchia</taxon>
        <taxon>Euheterodonta</taxon>
        <taxon>Imparidentia</taxon>
        <taxon>Neoheterodontei</taxon>
        <taxon>Myida</taxon>
        <taxon>Dreissenoidea</taxon>
        <taxon>Dreissenidae</taxon>
        <taxon>Dreissena</taxon>
    </lineage>
</organism>
<dbReference type="InterPro" id="IPR026913">
    <property type="entry name" value="METTL24"/>
</dbReference>
<dbReference type="PANTHER" id="PTHR32026:SF10">
    <property type="entry name" value="METHYLTRANSFERASE-LIKE PROTEIN 24-RELATED"/>
    <property type="match status" value="1"/>
</dbReference>
<feature type="domain" description="Methyltransferase" evidence="2">
    <location>
        <begin position="107"/>
        <end position="291"/>
    </location>
</feature>
<evidence type="ECO:0000259" key="2">
    <source>
        <dbReference type="Pfam" id="PF13383"/>
    </source>
</evidence>
<protein>
    <recommendedName>
        <fullName evidence="2">Methyltransferase domain-containing protein</fullName>
    </recommendedName>
</protein>
<proteinExistence type="predicted"/>
<keyword evidence="1" id="KW-0472">Membrane</keyword>
<accession>A0A9D3Z5M9</accession>
<name>A0A9D3Z5M9_DREPO</name>
<gene>
    <name evidence="3" type="ORF">DPMN_070144</name>
</gene>
<dbReference type="AlphaFoldDB" id="A0A9D3Z5M9"/>
<keyword evidence="4" id="KW-1185">Reference proteome</keyword>
<dbReference type="EMBL" id="JAIWYP010000014">
    <property type="protein sequence ID" value="KAH3710654.1"/>
    <property type="molecule type" value="Genomic_DNA"/>
</dbReference>
<evidence type="ECO:0000256" key="1">
    <source>
        <dbReference type="SAM" id="Phobius"/>
    </source>
</evidence>